<dbReference type="AlphaFoldDB" id="A0A1G7B276"/>
<feature type="domain" description="HTH lysR-type" evidence="6">
    <location>
        <begin position="3"/>
        <end position="60"/>
    </location>
</feature>
<evidence type="ECO:0000256" key="1">
    <source>
        <dbReference type="ARBA" id="ARBA00009437"/>
    </source>
</evidence>
<evidence type="ECO:0000256" key="3">
    <source>
        <dbReference type="ARBA" id="ARBA00023125"/>
    </source>
</evidence>
<dbReference type="GO" id="GO:0032993">
    <property type="term" value="C:protein-DNA complex"/>
    <property type="evidence" value="ECO:0007669"/>
    <property type="project" value="TreeGrafter"/>
</dbReference>
<proteinExistence type="inferred from homology"/>
<dbReference type="Gene3D" id="1.10.10.10">
    <property type="entry name" value="Winged helix-like DNA-binding domain superfamily/Winged helix DNA-binding domain"/>
    <property type="match status" value="1"/>
</dbReference>
<dbReference type="InterPro" id="IPR036390">
    <property type="entry name" value="WH_DNA-bd_sf"/>
</dbReference>
<evidence type="ECO:0000313" key="7">
    <source>
        <dbReference type="EMBL" id="SDE21042.1"/>
    </source>
</evidence>
<accession>A0A1G7B276</accession>
<evidence type="ECO:0000256" key="5">
    <source>
        <dbReference type="ARBA" id="ARBA00023163"/>
    </source>
</evidence>
<evidence type="ECO:0000259" key="6">
    <source>
        <dbReference type="PROSITE" id="PS50931"/>
    </source>
</evidence>
<evidence type="ECO:0000256" key="2">
    <source>
        <dbReference type="ARBA" id="ARBA00023015"/>
    </source>
</evidence>
<dbReference type="PROSITE" id="PS50931">
    <property type="entry name" value="HTH_LYSR"/>
    <property type="match status" value="1"/>
</dbReference>
<sequence>MYVSPQALRCFLAVADELHFGRAAAQLHMTGPALSQQVSRLEKDLRFLLFERNSRHVELTEAGRALIPQARAVVAANESLLRWRESVRLGRRSIDIGFMATGAGQLTTAVLDRLRSADPDLQVRLHHLEWSQQLAPLLAGDIDAVFVREPFPAEGVRRRRLLSERRVAVLAHDHPLAARESIRFAEIAAEPFISSSGGPPEWTDFWMVNPRPDGTRAEPSLAVSTVEELLEAVAAGAGVATTPASLPMYYRHPLVSFVPIEDISPSVVTLCTLEGNRRPELATLQDAIGEACRQVALERPVG</sequence>
<dbReference type="Pfam" id="PF00126">
    <property type="entry name" value="HTH_1"/>
    <property type="match status" value="1"/>
</dbReference>
<dbReference type="PANTHER" id="PTHR30346:SF0">
    <property type="entry name" value="HCA OPERON TRANSCRIPTIONAL ACTIVATOR HCAR"/>
    <property type="match status" value="1"/>
</dbReference>
<dbReference type="GO" id="GO:0003677">
    <property type="term" value="F:DNA binding"/>
    <property type="evidence" value="ECO:0007669"/>
    <property type="project" value="UniProtKB-KW"/>
</dbReference>
<keyword evidence="2" id="KW-0805">Transcription regulation</keyword>
<dbReference type="SUPFAM" id="SSF46785">
    <property type="entry name" value="Winged helix' DNA-binding domain"/>
    <property type="match status" value="1"/>
</dbReference>
<dbReference type="InterPro" id="IPR036388">
    <property type="entry name" value="WH-like_DNA-bd_sf"/>
</dbReference>
<reference evidence="7 8" key="1">
    <citation type="submission" date="2016-10" db="EMBL/GenBank/DDBJ databases">
        <authorList>
            <person name="de Groot N.N."/>
        </authorList>
    </citation>
    <scope>NUCLEOTIDE SEQUENCE [LARGE SCALE GENOMIC DNA]</scope>
    <source>
        <strain evidence="7 8">JCM 11308</strain>
    </source>
</reference>
<dbReference type="SUPFAM" id="SSF53850">
    <property type="entry name" value="Periplasmic binding protein-like II"/>
    <property type="match status" value="1"/>
</dbReference>
<dbReference type="Pfam" id="PF03466">
    <property type="entry name" value="LysR_substrate"/>
    <property type="match status" value="1"/>
</dbReference>
<dbReference type="GO" id="GO:0003700">
    <property type="term" value="F:DNA-binding transcription factor activity"/>
    <property type="evidence" value="ECO:0007669"/>
    <property type="project" value="InterPro"/>
</dbReference>
<dbReference type="InterPro" id="IPR005119">
    <property type="entry name" value="LysR_subst-bd"/>
</dbReference>
<dbReference type="FunFam" id="1.10.10.10:FF:000001">
    <property type="entry name" value="LysR family transcriptional regulator"/>
    <property type="match status" value="1"/>
</dbReference>
<dbReference type="EMBL" id="FNAB01000012">
    <property type="protein sequence ID" value="SDE21042.1"/>
    <property type="molecule type" value="Genomic_DNA"/>
</dbReference>
<dbReference type="PRINTS" id="PR00039">
    <property type="entry name" value="HTHLYSR"/>
</dbReference>
<keyword evidence="4" id="KW-0010">Activator</keyword>
<dbReference type="Proteomes" id="UP000199417">
    <property type="component" value="Unassembled WGS sequence"/>
</dbReference>
<gene>
    <name evidence="7" type="ORF">SAMN05444580_11237</name>
</gene>
<protein>
    <submittedName>
        <fullName evidence="7">DNA-binding transcriptional regulator, LysR family</fullName>
    </submittedName>
</protein>
<evidence type="ECO:0000256" key="4">
    <source>
        <dbReference type="ARBA" id="ARBA00023159"/>
    </source>
</evidence>
<keyword evidence="3 7" id="KW-0238">DNA-binding</keyword>
<dbReference type="Gene3D" id="3.40.190.10">
    <property type="entry name" value="Periplasmic binding protein-like II"/>
    <property type="match status" value="2"/>
</dbReference>
<evidence type="ECO:0000313" key="8">
    <source>
        <dbReference type="Proteomes" id="UP000199417"/>
    </source>
</evidence>
<organism evidence="7 8">
    <name type="scientific">Rhodococcus tukisamuensis</name>
    <dbReference type="NCBI Taxonomy" id="168276"/>
    <lineage>
        <taxon>Bacteria</taxon>
        <taxon>Bacillati</taxon>
        <taxon>Actinomycetota</taxon>
        <taxon>Actinomycetes</taxon>
        <taxon>Mycobacteriales</taxon>
        <taxon>Nocardiaceae</taxon>
        <taxon>Rhodococcus</taxon>
    </lineage>
</organism>
<dbReference type="PANTHER" id="PTHR30346">
    <property type="entry name" value="TRANSCRIPTIONAL DUAL REGULATOR HCAR-RELATED"/>
    <property type="match status" value="1"/>
</dbReference>
<dbReference type="RefSeq" id="WP_072845745.1">
    <property type="nucleotide sequence ID" value="NZ_FNAB01000012.1"/>
</dbReference>
<keyword evidence="5" id="KW-0804">Transcription</keyword>
<dbReference type="STRING" id="168276.SAMN05444580_11237"/>
<name>A0A1G7B276_9NOCA</name>
<dbReference type="InterPro" id="IPR000847">
    <property type="entry name" value="LysR_HTH_N"/>
</dbReference>
<keyword evidence="8" id="KW-1185">Reference proteome</keyword>
<comment type="similarity">
    <text evidence="1">Belongs to the LysR transcriptional regulatory family.</text>
</comment>